<evidence type="ECO:0000313" key="2">
    <source>
        <dbReference type="Proteomes" id="UP000611762"/>
    </source>
</evidence>
<proteinExistence type="predicted"/>
<organism evidence="1 2">
    <name type="scientific">Congzhengia minquanensis</name>
    <dbReference type="NCBI Taxonomy" id="2763657"/>
    <lineage>
        <taxon>Bacteria</taxon>
        <taxon>Bacillati</taxon>
        <taxon>Bacillota</taxon>
        <taxon>Clostridia</taxon>
        <taxon>Eubacteriales</taxon>
        <taxon>Oscillospiraceae</taxon>
        <taxon>Congzhengia</taxon>
    </lineage>
</organism>
<name>A0A926DKX5_9FIRM</name>
<dbReference type="AlphaFoldDB" id="A0A926DKX5"/>
<accession>A0A926DKX5</accession>
<dbReference type="EMBL" id="JACRSU010000002">
    <property type="protein sequence ID" value="MBC8540833.1"/>
    <property type="molecule type" value="Genomic_DNA"/>
</dbReference>
<sequence>MFRKQFQFVDTLPTYTERNSAIRNLHMADTINGEVDFLKITGDSWQLKQKQGNNLLDMSVLTNENGNINSKFSIASNINKINVVEGKKYLLITNGVNNSSNSYSSIYFGEDDLSYPNESTYVLGTGMSYKAFEMSTGKRSILTATKTCTLTKIIVHGEEDVIDAYTVSEFGLFEYNDEAIDSIAYEPFQPTMPSSELPSEIYNVNGKLISSSFVNLPVLRSIRDNDGNIVEQDTLYVDRLAERAWIKRNIQEIELDGVTLGYCLNNVQKYLNDVIMFDCYTMDVYSAKNGAPVISNYFNYEYEGWVSNNECIFWHGSLNSHFYISLLKTLLTKYGYDGETDASALDAGNAWLQDMYDKENPVKVMFVRQTPVTELLDYSDYILKTSQYETSFYFDDIEEHLQPNISVETKVLVNRNNTKLYGVRFDGALNSGDTVHRLYDAAGLVANVGTDTETAINDFDNIYPWSERKRCCGYFNEYGNFVVNAYEGERDYVTDGSNGEVWVETPLFYYKHIYGDDDSEEIVISAHPISGFEPSPIHISEDGTLLQKAYTAAYPMGIVDGLPTSRSGVYTPVMSLNNGMTNARLMGERYTTTTMAEQYTKCLLMWVEFATRDIQTKMNGCSSLSYSASHTAVVAEDTANRIIISNVNAAAYVVGQGIAIGTSLGSTNVANNRTVTAIDVYDDSNSAITFDGDPVNIAVGNVVFAIAWKTGSCDGVLSSSGSYISNTSGKYTCIYRGEETPFGNAYEWISDVLFKREGSGTTEDPYTYDIYFLPDATKYSSGNITDDYVNANFQLPTADGYVKKFGYDERFPFLRIPSEIGASTSTYYADYYYYPRGALCAAHVGGYWYDGVACGPCYWFCNYAPSYAHVTRRARLSYHR</sequence>
<dbReference type="Proteomes" id="UP000611762">
    <property type="component" value="Unassembled WGS sequence"/>
</dbReference>
<gene>
    <name evidence="1" type="ORF">H8698_07565</name>
</gene>
<dbReference type="RefSeq" id="WP_249311995.1">
    <property type="nucleotide sequence ID" value="NZ_JACRSU010000002.1"/>
</dbReference>
<reference evidence="1" key="1">
    <citation type="submission" date="2020-08" db="EMBL/GenBank/DDBJ databases">
        <title>Genome public.</title>
        <authorList>
            <person name="Liu C."/>
            <person name="Sun Q."/>
        </authorList>
    </citation>
    <scope>NUCLEOTIDE SEQUENCE</scope>
    <source>
        <strain evidence="1">H8</strain>
    </source>
</reference>
<comment type="caution">
    <text evidence="1">The sequence shown here is derived from an EMBL/GenBank/DDBJ whole genome shotgun (WGS) entry which is preliminary data.</text>
</comment>
<keyword evidence="2" id="KW-1185">Reference proteome</keyword>
<evidence type="ECO:0000313" key="1">
    <source>
        <dbReference type="EMBL" id="MBC8540833.1"/>
    </source>
</evidence>
<protein>
    <submittedName>
        <fullName evidence="1">Uncharacterized protein</fullName>
    </submittedName>
</protein>